<gene>
    <name evidence="2" type="ORF">F9L04_15740</name>
    <name evidence="3" type="ORF">F9L06_20090</name>
    <name evidence="4" type="ORF">IH622_16875</name>
</gene>
<evidence type="ECO:0000313" key="2">
    <source>
        <dbReference type="EMBL" id="KAB2766731.1"/>
    </source>
</evidence>
<dbReference type="KEGG" id="oah:DR92_2047"/>
<reference evidence="5 6" key="1">
    <citation type="submission" date="2019-09" db="EMBL/GenBank/DDBJ databases">
        <title>Taxonomic organization of the family Brucellaceae based on a phylogenomic approach.</title>
        <authorList>
            <person name="Leclercq S."/>
            <person name="Cloeckaert A."/>
            <person name="Zygmunt M.S."/>
        </authorList>
    </citation>
    <scope>NUCLEOTIDE SEQUENCE [LARGE SCALE GENOMIC DNA]</scope>
    <source>
        <strain evidence="3 5">CCUG 34461</strain>
        <strain evidence="2 6">LMG 3313</strain>
    </source>
</reference>
<dbReference type="GeneID" id="61316971"/>
<dbReference type="EMBL" id="WBWS01000016">
    <property type="protein sequence ID" value="KAB2766731.1"/>
    <property type="molecule type" value="Genomic_DNA"/>
</dbReference>
<dbReference type="RefSeq" id="WP_010661698.1">
    <property type="nucleotide sequence ID" value="NZ_CP008820.1"/>
</dbReference>
<feature type="transmembrane region" description="Helical" evidence="1">
    <location>
        <begin position="6"/>
        <end position="25"/>
    </location>
</feature>
<evidence type="ECO:0000313" key="5">
    <source>
        <dbReference type="Proteomes" id="UP000441102"/>
    </source>
</evidence>
<dbReference type="EMBL" id="WBWX01000009">
    <property type="protein sequence ID" value="KAB2793231.1"/>
    <property type="molecule type" value="Genomic_DNA"/>
</dbReference>
<dbReference type="AlphaFoldDB" id="A0A011ULU9"/>
<reference evidence="4" key="2">
    <citation type="submission" date="2020-09" db="EMBL/GenBank/DDBJ databases">
        <authorList>
            <person name="Dalcin Martins P."/>
        </authorList>
    </citation>
    <scope>NUCLEOTIDE SEQUENCE</scope>
    <source>
        <strain evidence="4">MAG47</strain>
    </source>
</reference>
<keyword evidence="1" id="KW-0472">Membrane</keyword>
<sequence>MNRNGLYLIIGALIVVAAGLAVYVYREETKPAGIEMKIGEGGVSIQEN</sequence>
<protein>
    <submittedName>
        <fullName evidence="4">Uncharacterized protein</fullName>
    </submittedName>
</protein>
<dbReference type="Proteomes" id="UP000481876">
    <property type="component" value="Unassembled WGS sequence"/>
</dbReference>
<evidence type="ECO:0000313" key="6">
    <source>
        <dbReference type="Proteomes" id="UP000481876"/>
    </source>
</evidence>
<reference evidence="4" key="3">
    <citation type="submission" date="2020-10" db="EMBL/GenBank/DDBJ databases">
        <title>Enrichment of novel Verrucomicrobia, Bacteroidetes and Krumholzibacteria in an oxygen-limited, methane- and iron-fed bioreactor inoculated with Bothnian Sea sediments.</title>
        <authorList>
            <person name="Martins P.D."/>
            <person name="de Jong A."/>
            <person name="Lenstra W.K."/>
            <person name="van Helmond N.A.G.M."/>
            <person name="Slomp C.P."/>
            <person name="Jetten M.S.M."/>
            <person name="Welte C.U."/>
            <person name="Rasigraf O."/>
        </authorList>
    </citation>
    <scope>NUCLEOTIDE SEQUENCE</scope>
    <source>
        <strain evidence="4">MAG47</strain>
    </source>
</reference>
<dbReference type="Proteomes" id="UP000642265">
    <property type="component" value="Unassembled WGS sequence"/>
</dbReference>
<comment type="caution">
    <text evidence="4">The sequence shown here is derived from an EMBL/GenBank/DDBJ whole genome shotgun (WGS) entry which is preliminary data.</text>
</comment>
<organism evidence="4 7">
    <name type="scientific">Brucella anthropi</name>
    <name type="common">Ochrobactrum anthropi</name>
    <dbReference type="NCBI Taxonomy" id="529"/>
    <lineage>
        <taxon>Bacteria</taxon>
        <taxon>Pseudomonadati</taxon>
        <taxon>Pseudomonadota</taxon>
        <taxon>Alphaproteobacteria</taxon>
        <taxon>Hyphomicrobiales</taxon>
        <taxon>Brucellaceae</taxon>
        <taxon>Brucella/Ochrobactrum group</taxon>
        <taxon>Brucella</taxon>
    </lineage>
</organism>
<evidence type="ECO:0000256" key="1">
    <source>
        <dbReference type="SAM" id="Phobius"/>
    </source>
</evidence>
<evidence type="ECO:0000313" key="7">
    <source>
        <dbReference type="Proteomes" id="UP000642265"/>
    </source>
</evidence>
<keyword evidence="1" id="KW-0812">Transmembrane</keyword>
<dbReference type="EMBL" id="JACZKO010000041">
    <property type="protein sequence ID" value="MBE0562482.1"/>
    <property type="molecule type" value="Genomic_DNA"/>
</dbReference>
<keyword evidence="1" id="KW-1133">Transmembrane helix</keyword>
<accession>A0A011ULU9</accession>
<dbReference type="Proteomes" id="UP000441102">
    <property type="component" value="Unassembled WGS sequence"/>
</dbReference>
<name>A0A011ULU9_BRUAN</name>
<evidence type="ECO:0000313" key="3">
    <source>
        <dbReference type="EMBL" id="KAB2793231.1"/>
    </source>
</evidence>
<proteinExistence type="predicted"/>
<evidence type="ECO:0000313" key="4">
    <source>
        <dbReference type="EMBL" id="MBE0562482.1"/>
    </source>
</evidence>